<dbReference type="InterPro" id="IPR045851">
    <property type="entry name" value="AMP-bd_C_sf"/>
</dbReference>
<keyword evidence="11" id="KW-1185">Reference proteome</keyword>
<dbReference type="GO" id="GO:0019427">
    <property type="term" value="P:acetyl-CoA biosynthetic process from acetate"/>
    <property type="evidence" value="ECO:0007669"/>
    <property type="project" value="UniProtKB-UniRule"/>
</dbReference>
<dbReference type="AlphaFoldDB" id="A0A1I1IQC3"/>
<organism evidence="10 11">
    <name type="scientific">Zunongwangia mangrovi</name>
    <dbReference type="NCBI Taxonomy" id="1334022"/>
    <lineage>
        <taxon>Bacteria</taxon>
        <taxon>Pseudomonadati</taxon>
        <taxon>Bacteroidota</taxon>
        <taxon>Flavobacteriia</taxon>
        <taxon>Flavobacteriales</taxon>
        <taxon>Flavobacteriaceae</taxon>
        <taxon>Zunongwangia</taxon>
    </lineage>
</organism>
<dbReference type="InterPro" id="IPR000873">
    <property type="entry name" value="AMP-dep_synth/lig_dom"/>
</dbReference>
<evidence type="ECO:0000256" key="1">
    <source>
        <dbReference type="ARBA" id="ARBA00006432"/>
    </source>
</evidence>
<evidence type="ECO:0000259" key="9">
    <source>
        <dbReference type="Pfam" id="PF16177"/>
    </source>
</evidence>
<dbReference type="FunFam" id="3.40.50.12780:FF:000001">
    <property type="entry name" value="Acetyl-coenzyme A synthetase"/>
    <property type="match status" value="1"/>
</dbReference>
<dbReference type="Pfam" id="PF00501">
    <property type="entry name" value="AMP-binding"/>
    <property type="match status" value="1"/>
</dbReference>
<dbReference type="Pfam" id="PF13193">
    <property type="entry name" value="AMP-binding_C"/>
    <property type="match status" value="1"/>
</dbReference>
<reference evidence="11" key="1">
    <citation type="submission" date="2016-10" db="EMBL/GenBank/DDBJ databases">
        <authorList>
            <person name="Varghese N."/>
            <person name="Submissions S."/>
        </authorList>
    </citation>
    <scope>NUCLEOTIDE SEQUENCE [LARGE SCALE GENOMIC DNA]</scope>
    <source>
        <strain evidence="11">DSM 24499</strain>
    </source>
</reference>
<feature type="domain" description="AMP-binding enzyme C-terminal" evidence="8">
    <location>
        <begin position="519"/>
        <end position="598"/>
    </location>
</feature>
<dbReference type="EC" id="6.2.1.1" evidence="6"/>
<proteinExistence type="inferred from homology"/>
<dbReference type="RefSeq" id="WP_092542376.1">
    <property type="nucleotide sequence ID" value="NZ_FOKV01000004.1"/>
</dbReference>
<dbReference type="CDD" id="cd05966">
    <property type="entry name" value="ACS"/>
    <property type="match status" value="1"/>
</dbReference>
<evidence type="ECO:0000256" key="6">
    <source>
        <dbReference type="NCBIfam" id="TIGR02188"/>
    </source>
</evidence>
<feature type="domain" description="Acetyl-coenzyme A synthetase N-terminal" evidence="9">
    <location>
        <begin position="12"/>
        <end position="68"/>
    </location>
</feature>
<dbReference type="Proteomes" id="UP000199438">
    <property type="component" value="Unassembled WGS sequence"/>
</dbReference>
<dbReference type="Gene3D" id="3.40.50.12780">
    <property type="entry name" value="N-terminal domain of ligase-like"/>
    <property type="match status" value="1"/>
</dbReference>
<dbReference type="OrthoDB" id="9778383at2"/>
<evidence type="ECO:0000259" key="7">
    <source>
        <dbReference type="Pfam" id="PF00501"/>
    </source>
</evidence>
<dbReference type="EMBL" id="FOKV01000004">
    <property type="protein sequence ID" value="SFC37892.1"/>
    <property type="molecule type" value="Genomic_DNA"/>
</dbReference>
<comment type="similarity">
    <text evidence="1">Belongs to the ATP-dependent AMP-binding enzyme family.</text>
</comment>
<dbReference type="SUPFAM" id="SSF56801">
    <property type="entry name" value="Acetyl-CoA synthetase-like"/>
    <property type="match status" value="1"/>
</dbReference>
<dbReference type="STRING" id="1334022.SAMN04487907_1049"/>
<sequence>MSNYHIKNLEEYFQVYRKSVREPENFWAEIAEEHFTWRKKWDNVLSWDFTKPEVKWFENAKLNITENCIDRHLLTRGDKTAIIWEPNDSNDEAQHITYNQLHKKVNKFANVLKSKGIQKGDRVCIYLPMIPELAYAVLACARIGAIHSVVFAGFSSKALATRTLDADCKMLITSDGSYRGAKTLNLKNIVDEALEDCPDVSSVLVAKRTGEEIEMKEGRDEWLEPLMEEASDECAPEIVDAEDPLFILYTSGSTGKPKGMLHTTAGYMVYTAFTFKNIFNYTEGDVYWCTADIGWITGHSYIVYGPLANGATTVMFEGVPSYPDHGRFWEIVEKHKITQFYTAPTAIRALAKRNIEFVENHDLSSLKVLGSVGEPINEEAWHWFNDNIGKNQSPIVDTWWQTETGGIMISPMPYVTPTKPTYATLPMPGIQPSLMDDDGKEIKGNQVNGRLCVKFPWPSIARTVWGNHERYKDTYFSTFEGKYFTGDGAMRDEVGYYRITGRTDDVIIVSGHNLGTAPIEDAINEHPAVAESAVVGFPHEVKGKALYAFVILKESGESRKRDNLRKEINQQIADKVGPIAKPDKIQFVEGLPKTRSGKIMRRILRKIASNDTSDLGDTSTLLNPEVVEAIIAEAM</sequence>
<evidence type="ECO:0000256" key="2">
    <source>
        <dbReference type="ARBA" id="ARBA00022598"/>
    </source>
</evidence>
<dbReference type="InterPro" id="IPR011904">
    <property type="entry name" value="Ac_CoA_lig"/>
</dbReference>
<keyword evidence="3" id="KW-0547">Nucleotide-binding</keyword>
<dbReference type="PANTHER" id="PTHR24095:SF14">
    <property type="entry name" value="ACETYL-COENZYME A SYNTHETASE 1"/>
    <property type="match status" value="1"/>
</dbReference>
<keyword evidence="2" id="KW-0436">Ligase</keyword>
<dbReference type="GO" id="GO:0003987">
    <property type="term" value="F:acetate-CoA ligase activity"/>
    <property type="evidence" value="ECO:0007669"/>
    <property type="project" value="UniProtKB-UniRule"/>
</dbReference>
<evidence type="ECO:0000256" key="5">
    <source>
        <dbReference type="ARBA" id="ARBA00022990"/>
    </source>
</evidence>
<dbReference type="InterPro" id="IPR042099">
    <property type="entry name" value="ANL_N_sf"/>
</dbReference>
<evidence type="ECO:0000256" key="3">
    <source>
        <dbReference type="ARBA" id="ARBA00022741"/>
    </source>
</evidence>
<dbReference type="GO" id="GO:0016208">
    <property type="term" value="F:AMP binding"/>
    <property type="evidence" value="ECO:0007669"/>
    <property type="project" value="InterPro"/>
</dbReference>
<name>A0A1I1IQC3_9FLAO</name>
<evidence type="ECO:0000313" key="11">
    <source>
        <dbReference type="Proteomes" id="UP000199438"/>
    </source>
</evidence>
<dbReference type="NCBIfam" id="TIGR02188">
    <property type="entry name" value="Ac_CoA_lig_AcsA"/>
    <property type="match status" value="1"/>
</dbReference>
<protein>
    <recommendedName>
        <fullName evidence="6">Acetate--CoA ligase</fullName>
        <ecNumber evidence="6">6.2.1.1</ecNumber>
    </recommendedName>
</protein>
<gene>
    <name evidence="10" type="ORF">SAMN04487907_1049</name>
</gene>
<dbReference type="Pfam" id="PF16177">
    <property type="entry name" value="ACAS_N"/>
    <property type="match status" value="1"/>
</dbReference>
<dbReference type="InterPro" id="IPR025110">
    <property type="entry name" value="AMP-bd_C"/>
</dbReference>
<keyword evidence="5" id="KW-0007">Acetylation</keyword>
<dbReference type="InterPro" id="IPR020845">
    <property type="entry name" value="AMP-binding_CS"/>
</dbReference>
<evidence type="ECO:0000256" key="4">
    <source>
        <dbReference type="ARBA" id="ARBA00022840"/>
    </source>
</evidence>
<keyword evidence="4" id="KW-0067">ATP-binding</keyword>
<accession>A0A1I1IQC3</accession>
<feature type="domain" description="AMP-dependent synthetase/ligase" evidence="7">
    <location>
        <begin position="73"/>
        <end position="456"/>
    </location>
</feature>
<evidence type="ECO:0000313" key="10">
    <source>
        <dbReference type="EMBL" id="SFC37892.1"/>
    </source>
</evidence>
<dbReference type="Gene3D" id="3.30.300.30">
    <property type="match status" value="1"/>
</dbReference>
<evidence type="ECO:0000259" key="8">
    <source>
        <dbReference type="Pfam" id="PF13193"/>
    </source>
</evidence>
<dbReference type="GO" id="GO:0005524">
    <property type="term" value="F:ATP binding"/>
    <property type="evidence" value="ECO:0007669"/>
    <property type="project" value="UniProtKB-KW"/>
</dbReference>
<dbReference type="PROSITE" id="PS00455">
    <property type="entry name" value="AMP_BINDING"/>
    <property type="match status" value="1"/>
</dbReference>
<dbReference type="NCBIfam" id="NF001208">
    <property type="entry name" value="PRK00174.1"/>
    <property type="match status" value="1"/>
</dbReference>
<dbReference type="PANTHER" id="PTHR24095">
    <property type="entry name" value="ACETYL-COENZYME A SYNTHETASE"/>
    <property type="match status" value="1"/>
</dbReference>
<dbReference type="InterPro" id="IPR032387">
    <property type="entry name" value="ACAS_N"/>
</dbReference>